<dbReference type="NCBIfam" id="NF005216">
    <property type="entry name" value="PRK06703.1"/>
    <property type="match status" value="1"/>
</dbReference>
<protein>
    <recommendedName>
        <fullName evidence="8">Flavodoxin</fullName>
    </recommendedName>
</protein>
<dbReference type="InterPro" id="IPR010087">
    <property type="entry name" value="Flav_short"/>
</dbReference>
<dbReference type="Proteomes" id="UP000007392">
    <property type="component" value="Chromosome"/>
</dbReference>
<organism evidence="10 11">
    <name type="scientific">Paenibacillus mucilaginosus K02</name>
    <dbReference type="NCBI Taxonomy" id="997761"/>
    <lineage>
        <taxon>Bacteria</taxon>
        <taxon>Bacillati</taxon>
        <taxon>Bacillota</taxon>
        <taxon>Bacilli</taxon>
        <taxon>Bacillales</taxon>
        <taxon>Paenibacillaceae</taxon>
        <taxon>Paenibacillus</taxon>
    </lineage>
</organism>
<evidence type="ECO:0000256" key="2">
    <source>
        <dbReference type="ARBA" id="ARBA00003297"/>
    </source>
</evidence>
<keyword evidence="5 8" id="KW-0285">Flavoprotein</keyword>
<gene>
    <name evidence="10" type="ORF">B2K_07155</name>
</gene>
<evidence type="ECO:0000256" key="1">
    <source>
        <dbReference type="ARBA" id="ARBA00001917"/>
    </source>
</evidence>
<dbReference type="PANTHER" id="PTHR42809">
    <property type="entry name" value="FLAVODOXIN 2"/>
    <property type="match status" value="1"/>
</dbReference>
<dbReference type="SUPFAM" id="SSF52218">
    <property type="entry name" value="Flavoproteins"/>
    <property type="match status" value="1"/>
</dbReference>
<dbReference type="PROSITE" id="PS00201">
    <property type="entry name" value="FLAVODOXIN"/>
    <property type="match status" value="1"/>
</dbReference>
<dbReference type="NCBIfam" id="NF005246">
    <property type="entry name" value="PRK06756.1"/>
    <property type="match status" value="1"/>
</dbReference>
<dbReference type="EMBL" id="CP003422">
    <property type="protein sequence ID" value="AFH60500.1"/>
    <property type="molecule type" value="Genomic_DNA"/>
</dbReference>
<feature type="domain" description="Flavodoxin-like" evidence="9">
    <location>
        <begin position="4"/>
        <end position="143"/>
    </location>
</feature>
<comment type="similarity">
    <text evidence="3 8">Belongs to the flavodoxin family.</text>
</comment>
<evidence type="ECO:0000256" key="6">
    <source>
        <dbReference type="ARBA" id="ARBA00022643"/>
    </source>
</evidence>
<dbReference type="InterPro" id="IPR050619">
    <property type="entry name" value="Flavodoxin"/>
</dbReference>
<evidence type="ECO:0000313" key="11">
    <source>
        <dbReference type="Proteomes" id="UP000007392"/>
    </source>
</evidence>
<dbReference type="RefSeq" id="WP_014649797.1">
    <property type="nucleotide sequence ID" value="NC_017672.3"/>
</dbReference>
<evidence type="ECO:0000256" key="8">
    <source>
        <dbReference type="RuleBase" id="RU367037"/>
    </source>
</evidence>
<keyword evidence="4 8" id="KW-0813">Transport</keyword>
<dbReference type="OrthoDB" id="9790745at2"/>
<evidence type="ECO:0000313" key="10">
    <source>
        <dbReference type="EMBL" id="AFH60500.1"/>
    </source>
</evidence>
<dbReference type="KEGG" id="pmw:B2K_07155"/>
<proteinExistence type="inferred from homology"/>
<dbReference type="HOGENOM" id="CLU_051402_4_2_9"/>
<comment type="cofactor">
    <cofactor evidence="1 8">
        <name>FMN</name>
        <dbReference type="ChEBI" id="CHEBI:58210"/>
    </cofactor>
</comment>
<dbReference type="PROSITE" id="PS50902">
    <property type="entry name" value="FLAVODOXIN_LIKE"/>
    <property type="match status" value="1"/>
</dbReference>
<evidence type="ECO:0000259" key="9">
    <source>
        <dbReference type="PROSITE" id="PS50902"/>
    </source>
</evidence>
<evidence type="ECO:0000256" key="3">
    <source>
        <dbReference type="ARBA" id="ARBA00005267"/>
    </source>
</evidence>
<dbReference type="PANTHER" id="PTHR42809:SF1">
    <property type="entry name" value="FLAVODOXIN 1"/>
    <property type="match status" value="1"/>
</dbReference>
<evidence type="ECO:0000256" key="5">
    <source>
        <dbReference type="ARBA" id="ARBA00022630"/>
    </source>
</evidence>
<keyword evidence="6 8" id="KW-0288">FMN</keyword>
<dbReference type="AlphaFoldDB" id="I0BDQ3"/>
<dbReference type="InterPro" id="IPR001226">
    <property type="entry name" value="Flavodoxin_CS"/>
</dbReference>
<dbReference type="GO" id="GO:0009055">
    <property type="term" value="F:electron transfer activity"/>
    <property type="evidence" value="ECO:0007669"/>
    <property type="project" value="UniProtKB-UniRule"/>
</dbReference>
<evidence type="ECO:0000256" key="7">
    <source>
        <dbReference type="ARBA" id="ARBA00022982"/>
    </source>
</evidence>
<dbReference type="InterPro" id="IPR029039">
    <property type="entry name" value="Flavoprotein-like_sf"/>
</dbReference>
<dbReference type="GO" id="GO:0010181">
    <property type="term" value="F:FMN binding"/>
    <property type="evidence" value="ECO:0007669"/>
    <property type="project" value="UniProtKB-UniRule"/>
</dbReference>
<name>I0BDQ3_9BACL</name>
<reference evidence="10 11" key="1">
    <citation type="submission" date="2013-06" db="EMBL/GenBank/DDBJ databases">
        <title>Complete genome sequence of Paenibacillus mucilaginosus K02.</title>
        <authorList>
            <person name="Xiao B."/>
            <person name="Sun L."/>
            <person name="Xiao L."/>
            <person name="Lian B."/>
        </authorList>
    </citation>
    <scope>NUCLEOTIDE SEQUENCE [LARGE SCALE GENOMIC DNA]</scope>
    <source>
        <strain evidence="10 11">K02</strain>
    </source>
</reference>
<dbReference type="InterPro" id="IPR008254">
    <property type="entry name" value="Flavodoxin/NO_synth"/>
</dbReference>
<keyword evidence="7 8" id="KW-0249">Electron transport</keyword>
<comment type="function">
    <text evidence="2 8">Low-potential electron donor to a number of redox enzymes.</text>
</comment>
<sequence length="150" mass="15786">MAKVILVFASMTGNTEDMADAVADGVQAAGAELTQKNVMDTNASELAGYDGIILGAYTWGDGDLPDEFLDFYDELEEVDLAGKKAAVFGSCDSSYSAYGAAVDTLIEKLQERGAEIVTEGLKVELGPSSEDKEVCKSLGETLARSLQVTA</sequence>
<dbReference type="Gene3D" id="3.40.50.360">
    <property type="match status" value="1"/>
</dbReference>
<dbReference type="NCBIfam" id="TIGR01753">
    <property type="entry name" value="flav_short"/>
    <property type="match status" value="1"/>
</dbReference>
<dbReference type="Pfam" id="PF00258">
    <property type="entry name" value="Flavodoxin_1"/>
    <property type="match status" value="1"/>
</dbReference>
<dbReference type="GO" id="GO:0016651">
    <property type="term" value="F:oxidoreductase activity, acting on NAD(P)H"/>
    <property type="evidence" value="ECO:0007669"/>
    <property type="project" value="UniProtKB-ARBA"/>
</dbReference>
<accession>I0BDQ3</accession>
<evidence type="ECO:0000256" key="4">
    <source>
        <dbReference type="ARBA" id="ARBA00022448"/>
    </source>
</evidence>
<dbReference type="PATRIC" id="fig|997761.3.peg.1417"/>